<dbReference type="Proteomes" id="UP000612055">
    <property type="component" value="Unassembled WGS sequence"/>
</dbReference>
<dbReference type="OrthoDB" id="333551at2759"/>
<feature type="compositionally biased region" description="Basic and acidic residues" evidence="2">
    <location>
        <begin position="183"/>
        <end position="198"/>
    </location>
</feature>
<evidence type="ECO:0000256" key="2">
    <source>
        <dbReference type="SAM" id="MobiDB-lite"/>
    </source>
</evidence>
<dbReference type="EMBL" id="JAEHOE010000008">
    <property type="protein sequence ID" value="KAG2498973.1"/>
    <property type="molecule type" value="Genomic_DNA"/>
</dbReference>
<dbReference type="PANTHER" id="PTHR15885">
    <property type="entry name" value="COILED-COIL DOMAIN-CONTAINING PROTEIN 174"/>
    <property type="match status" value="1"/>
</dbReference>
<name>A0A836C4J6_9CHLO</name>
<organism evidence="3 4">
    <name type="scientific">Edaphochlamys debaryana</name>
    <dbReference type="NCBI Taxonomy" id="47281"/>
    <lineage>
        <taxon>Eukaryota</taxon>
        <taxon>Viridiplantae</taxon>
        <taxon>Chlorophyta</taxon>
        <taxon>core chlorophytes</taxon>
        <taxon>Chlorophyceae</taxon>
        <taxon>CS clade</taxon>
        <taxon>Chlamydomonadales</taxon>
        <taxon>Chlamydomonadales incertae sedis</taxon>
        <taxon>Edaphochlamys</taxon>
    </lineage>
</organism>
<keyword evidence="4" id="KW-1185">Reference proteome</keyword>
<accession>A0A836C4J6</accession>
<reference evidence="3" key="1">
    <citation type="journal article" date="2020" name="bioRxiv">
        <title>Comparative genomics of Chlamydomonas.</title>
        <authorList>
            <person name="Craig R.J."/>
            <person name="Hasan A.R."/>
            <person name="Ness R.W."/>
            <person name="Keightley P.D."/>
        </authorList>
    </citation>
    <scope>NUCLEOTIDE SEQUENCE</scope>
    <source>
        <strain evidence="3">CCAP 11/70</strain>
    </source>
</reference>
<dbReference type="PANTHER" id="PTHR15885:SF1">
    <property type="entry name" value="COILED-COIL DOMAIN-CONTAINING PROTEIN 174"/>
    <property type="match status" value="1"/>
</dbReference>
<comment type="caution">
    <text evidence="3">The sequence shown here is derived from an EMBL/GenBank/DDBJ whole genome shotgun (WGS) entry which is preliminary data.</text>
</comment>
<feature type="region of interest" description="Disordered" evidence="2">
    <location>
        <begin position="139"/>
        <end position="166"/>
    </location>
</feature>
<keyword evidence="1" id="KW-0175">Coiled coil</keyword>
<proteinExistence type="predicted"/>
<gene>
    <name evidence="3" type="ORF">HYH03_003160</name>
</gene>
<protein>
    <submittedName>
        <fullName evidence="3">Uncharacterized protein</fullName>
    </submittedName>
</protein>
<dbReference type="InterPro" id="IPR025066">
    <property type="entry name" value="CCDC174-like"/>
</dbReference>
<evidence type="ECO:0000313" key="3">
    <source>
        <dbReference type="EMBL" id="KAG2498973.1"/>
    </source>
</evidence>
<evidence type="ECO:0000256" key="1">
    <source>
        <dbReference type="ARBA" id="ARBA00023054"/>
    </source>
</evidence>
<dbReference type="GO" id="GO:0005634">
    <property type="term" value="C:nucleus"/>
    <property type="evidence" value="ECO:0007669"/>
    <property type="project" value="TreeGrafter"/>
</dbReference>
<dbReference type="AlphaFoldDB" id="A0A836C4J6"/>
<feature type="region of interest" description="Disordered" evidence="2">
    <location>
        <begin position="183"/>
        <end position="246"/>
    </location>
</feature>
<sequence>MADAGPSGKRLREDEGVGDLGWLAKSGHLPRKKQDIEGVGNGSIVELQAQLFRAQENRELRAQGVDVPRTSGFNVAALLQRKNAGVEERDKKDRSEVKTAADRVGECYAALERKAQLYEKLARGDIGDEEDKYEVDFVRKDAGEDYGEGPSGRAGGGGGDPIDSMLRAVAGSGGMMTADMARERERRAWEADQERELAGEEAEERRRKHKEELLSLGKQTREERQRAEAAKARKEEATKVRRDDLKQKFLKEQIAKKLAAVQQKKAA</sequence>
<evidence type="ECO:0000313" key="4">
    <source>
        <dbReference type="Proteomes" id="UP000612055"/>
    </source>
</evidence>
<feature type="compositionally biased region" description="Gly residues" evidence="2">
    <location>
        <begin position="149"/>
        <end position="160"/>
    </location>
</feature>
<feature type="compositionally biased region" description="Basic and acidic residues" evidence="2">
    <location>
        <begin position="219"/>
        <end position="246"/>
    </location>
</feature>